<dbReference type="Proteomes" id="UP000245712">
    <property type="component" value="Unassembled WGS sequence"/>
</dbReference>
<dbReference type="EMBL" id="QEOB01000064">
    <property type="protein sequence ID" value="PVX58670.1"/>
    <property type="molecule type" value="Genomic_DNA"/>
</dbReference>
<dbReference type="InterPro" id="IPR022385">
    <property type="entry name" value="Rhs_assc_core"/>
</dbReference>
<organism evidence="1 2">
    <name type="scientific">Paraburkholderia unamae</name>
    <dbReference type="NCBI Taxonomy" id="219649"/>
    <lineage>
        <taxon>Bacteria</taxon>
        <taxon>Pseudomonadati</taxon>
        <taxon>Pseudomonadota</taxon>
        <taxon>Betaproteobacteria</taxon>
        <taxon>Burkholderiales</taxon>
        <taxon>Burkholderiaceae</taxon>
        <taxon>Paraburkholderia</taxon>
    </lineage>
</organism>
<evidence type="ECO:0000313" key="1">
    <source>
        <dbReference type="EMBL" id="PVX58670.1"/>
    </source>
</evidence>
<dbReference type="NCBIfam" id="TIGR03696">
    <property type="entry name" value="Rhs_assc_core"/>
    <property type="match status" value="1"/>
</dbReference>
<accession>A0ABX5K7I7</accession>
<evidence type="ECO:0000313" key="2">
    <source>
        <dbReference type="Proteomes" id="UP000245712"/>
    </source>
</evidence>
<reference evidence="1 2" key="1">
    <citation type="submission" date="2018-05" db="EMBL/GenBank/DDBJ databases">
        <title>Genomic Encyclopedia of Type Strains, Phase IV (KMG-V): Genome sequencing to study the core and pangenomes of soil and plant-associated prokaryotes.</title>
        <authorList>
            <person name="Whitman W."/>
        </authorList>
    </citation>
    <scope>NUCLEOTIDE SEQUENCE [LARGE SCALE GENOMIC DNA]</scope>
    <source>
        <strain evidence="1 2">SCZa-39</strain>
    </source>
</reference>
<proteinExistence type="predicted"/>
<feature type="non-terminal residue" evidence="1">
    <location>
        <position position="1"/>
    </location>
</feature>
<gene>
    <name evidence="1" type="ORF">C7402_1641</name>
</gene>
<dbReference type="RefSeq" id="WP_279635617.1">
    <property type="nucleotide sequence ID" value="NZ_QEOB01000064.1"/>
</dbReference>
<dbReference type="PRINTS" id="PR00394">
    <property type="entry name" value="RHSPROTEIN"/>
</dbReference>
<protein>
    <submittedName>
        <fullName evidence="1">RHS repeat-associated protein</fullName>
    </submittedName>
</protein>
<dbReference type="InterPro" id="IPR050708">
    <property type="entry name" value="T6SS_VgrG/RHS"/>
</dbReference>
<dbReference type="PANTHER" id="PTHR32305">
    <property type="match status" value="1"/>
</dbReference>
<name>A0ABX5K7I7_9BURK</name>
<dbReference type="Gene3D" id="2.180.10.10">
    <property type="entry name" value="RHS repeat-associated core"/>
    <property type="match status" value="1"/>
</dbReference>
<dbReference type="PANTHER" id="PTHR32305:SF15">
    <property type="entry name" value="PROTEIN RHSA-RELATED"/>
    <property type="match status" value="1"/>
</dbReference>
<sequence length="268" mass="27870">QVVWAADLSAYGKTRGHFKREIDNPIRFPGQYFDAESGLHYNRFRYYDPQAGRYVNQDPIGLSGGSNPYLYASNAPAMRIDPFGLDDFMGFNGAATQQQVSLAQWMTSNGASPNEVAVALSNPPTPAPSLINVWRNFQGSASADLGVSGHLLVGGGGSAGLAFSKSSDEMMIDACFYTNVSKTIGPGAAIGAAITGSLGSSSTTTGKSDSYGVFGTGGILAKFGLAGQTDNINPFKASSASGSVSFGPGLGAAGEVIKSTQRAWCIRH</sequence>
<comment type="caution">
    <text evidence="1">The sequence shown here is derived from an EMBL/GenBank/DDBJ whole genome shotgun (WGS) entry which is preliminary data.</text>
</comment>
<keyword evidence="2" id="KW-1185">Reference proteome</keyword>